<dbReference type="PROSITE" id="PS50132">
    <property type="entry name" value="RGS"/>
    <property type="match status" value="1"/>
</dbReference>
<keyword evidence="3" id="KW-1185">Reference proteome</keyword>
<evidence type="ECO:0000313" key="3">
    <source>
        <dbReference type="Proteomes" id="UP001431209"/>
    </source>
</evidence>
<dbReference type="PANTHER" id="PTHR10845:SF192">
    <property type="entry name" value="DOUBLE HIT, ISOFORM B"/>
    <property type="match status" value="1"/>
</dbReference>
<proteinExistence type="predicted"/>
<comment type="caution">
    <text evidence="2">The sequence shown here is derived from an EMBL/GenBank/DDBJ whole genome shotgun (WGS) entry which is preliminary data.</text>
</comment>
<protein>
    <submittedName>
        <fullName evidence="2">RGS1</fullName>
    </submittedName>
</protein>
<sequence length="435" mass="50738">MSKVKDVLSSYDIHFEKLFEHSDLKECFRTYLIKVHNEEPFLFLEEQQKYVDIKDPLLRYKCAERLVLEFINRDSPKELNIGNRLRQETLNKFEQSPKNQPSISLFDDVKVVVYMELKEDSLLTFTSSKLFEAFVVNAIKKDQNYLLQIGTLKAKSDATKESRQARYNVDKFEVTNEDFDLIYNDLKNGTWRTNNRGTLSVSTNRKFINSRGLRLIREVQRLPFDCEEVFNTVMGSKECSDKIEKYHHTVHEYFDSFVCGNYLVHPFRAVLSCSFPMVDREFCGLQSVRRQPDGSIIAISKSVVNNILVPANKDFVRAFMLHGQLFENRSGGYSVFSTVSFIDMCGFVNPTVFNQMVKYRTDDKHHRRTILDAIYDRRLEGKFEAEENNIHYLSLMHYDSAVGISTPKKSLKRTEVIKPYNSTENLEGEVVLEKN</sequence>
<evidence type="ECO:0000313" key="2">
    <source>
        <dbReference type="EMBL" id="KAL0477318.1"/>
    </source>
</evidence>
<dbReference type="Proteomes" id="UP001431209">
    <property type="component" value="Unassembled WGS sequence"/>
</dbReference>
<dbReference type="PANTHER" id="PTHR10845">
    <property type="entry name" value="REGULATOR OF G PROTEIN SIGNALING"/>
    <property type="match status" value="1"/>
</dbReference>
<evidence type="ECO:0000259" key="1">
    <source>
        <dbReference type="PROSITE" id="PS50132"/>
    </source>
</evidence>
<name>A0AAW2YIX3_9EUKA</name>
<dbReference type="EMBL" id="JAOPGA020000166">
    <property type="protein sequence ID" value="KAL0477318.1"/>
    <property type="molecule type" value="Genomic_DNA"/>
</dbReference>
<dbReference type="Gene3D" id="3.30.530.20">
    <property type="match status" value="1"/>
</dbReference>
<dbReference type="CDD" id="cd07440">
    <property type="entry name" value="RGS"/>
    <property type="match status" value="1"/>
</dbReference>
<dbReference type="Pfam" id="PF01852">
    <property type="entry name" value="START"/>
    <property type="match status" value="1"/>
</dbReference>
<dbReference type="SMART" id="SM00315">
    <property type="entry name" value="RGS"/>
    <property type="match status" value="1"/>
</dbReference>
<dbReference type="InterPro" id="IPR023393">
    <property type="entry name" value="START-like_dom_sf"/>
</dbReference>
<dbReference type="InterPro" id="IPR002913">
    <property type="entry name" value="START_lipid-bd_dom"/>
</dbReference>
<accession>A0AAW2YIX3</accession>
<dbReference type="InterPro" id="IPR044926">
    <property type="entry name" value="RGS_subdomain_2"/>
</dbReference>
<organism evidence="2 3">
    <name type="scientific">Acrasis kona</name>
    <dbReference type="NCBI Taxonomy" id="1008807"/>
    <lineage>
        <taxon>Eukaryota</taxon>
        <taxon>Discoba</taxon>
        <taxon>Heterolobosea</taxon>
        <taxon>Tetramitia</taxon>
        <taxon>Eutetramitia</taxon>
        <taxon>Acrasidae</taxon>
        <taxon>Acrasis</taxon>
    </lineage>
</organism>
<gene>
    <name evidence="2" type="ORF">AKO1_005251</name>
</gene>
<dbReference type="Pfam" id="PF00615">
    <property type="entry name" value="RGS"/>
    <property type="match status" value="1"/>
</dbReference>
<reference evidence="2 3" key="1">
    <citation type="submission" date="2024-03" db="EMBL/GenBank/DDBJ databases">
        <title>The Acrasis kona genome and developmental transcriptomes reveal deep origins of eukaryotic multicellular pathways.</title>
        <authorList>
            <person name="Sheikh S."/>
            <person name="Fu C.-J."/>
            <person name="Brown M.W."/>
            <person name="Baldauf S.L."/>
        </authorList>
    </citation>
    <scope>NUCLEOTIDE SEQUENCE [LARGE SCALE GENOMIC DNA]</scope>
    <source>
        <strain evidence="2 3">ATCC MYA-3509</strain>
    </source>
</reference>
<dbReference type="SUPFAM" id="SSF55961">
    <property type="entry name" value="Bet v1-like"/>
    <property type="match status" value="1"/>
</dbReference>
<feature type="domain" description="RGS" evidence="1">
    <location>
        <begin position="14"/>
        <end position="135"/>
    </location>
</feature>
<dbReference type="GO" id="GO:0008289">
    <property type="term" value="F:lipid binding"/>
    <property type="evidence" value="ECO:0007669"/>
    <property type="project" value="InterPro"/>
</dbReference>
<dbReference type="Gene3D" id="1.10.167.10">
    <property type="entry name" value="Regulator of G-protein Signalling 4, domain 2"/>
    <property type="match status" value="1"/>
</dbReference>
<dbReference type="AlphaFoldDB" id="A0AAW2YIX3"/>
<dbReference type="InterPro" id="IPR036305">
    <property type="entry name" value="RGS_sf"/>
</dbReference>
<dbReference type="SUPFAM" id="SSF48097">
    <property type="entry name" value="Regulator of G-protein signaling, RGS"/>
    <property type="match status" value="1"/>
</dbReference>
<dbReference type="InterPro" id="IPR016137">
    <property type="entry name" value="RGS"/>
</dbReference>